<dbReference type="GO" id="GO:0003735">
    <property type="term" value="F:structural constituent of ribosome"/>
    <property type="evidence" value="ECO:0007669"/>
    <property type="project" value="InterPro"/>
</dbReference>
<protein>
    <recommendedName>
        <fullName evidence="2">Small ribosomal subunit protein mS35 mitochondrial conserved domain-containing protein</fullName>
    </recommendedName>
</protein>
<proteinExistence type="predicted"/>
<dbReference type="EMBL" id="VFLP01000007">
    <property type="protein sequence ID" value="TRX97244.1"/>
    <property type="molecule type" value="Genomic_DNA"/>
</dbReference>
<feature type="domain" description="Small ribosomal subunit protein mS35 mitochondrial conserved" evidence="2">
    <location>
        <begin position="176"/>
        <end position="295"/>
    </location>
</feature>
<dbReference type="Proteomes" id="UP000319160">
    <property type="component" value="Unassembled WGS sequence"/>
</dbReference>
<dbReference type="InterPro" id="IPR019349">
    <property type="entry name" value="Ribosomal_mS35_mit"/>
</dbReference>
<sequence length="371" mass="42738">MASAVQSMRLCLRAASRRAVTPAAVASRPRLAMRSFSATPFQCQPAAEKDDLSEIENEIEEIDASEEIDPAELQRALELMQQDGDFKKARQLQERVITSIGSNFTEAMRSSERPNRFWMDGEPDSDLIHAETNPDRFDEDDILSLGHAKFEEFREYREYARIAAWQMPLLSKLATPFEAPTAKEPLRFRYTSYMGEFHPAEKKVVVEFSPRDLPLDEAQQQKLRKLLGSRWNPETDIAKMSCEQFEHAAQNKRYLGDLVNKLVAQAKDPTDMFEDVPLDTRHHTFKVKPKFPKEWRMTEERQRFLEDTRQKALLLDQAKEEEGTLVNGAEKVNAFFNPPITTPKIADMATARLSQSLSKPPQRKHQPLMRR</sequence>
<feature type="compositionally biased region" description="Basic residues" evidence="1">
    <location>
        <begin position="361"/>
        <end position="371"/>
    </location>
</feature>
<evidence type="ECO:0000313" key="4">
    <source>
        <dbReference type="Proteomes" id="UP000319160"/>
    </source>
</evidence>
<dbReference type="STRING" id="2512241.A0A553IAM7"/>
<organism evidence="3 4">
    <name type="scientific">Xylaria flabelliformis</name>
    <dbReference type="NCBI Taxonomy" id="2512241"/>
    <lineage>
        <taxon>Eukaryota</taxon>
        <taxon>Fungi</taxon>
        <taxon>Dikarya</taxon>
        <taxon>Ascomycota</taxon>
        <taxon>Pezizomycotina</taxon>
        <taxon>Sordariomycetes</taxon>
        <taxon>Xylariomycetidae</taxon>
        <taxon>Xylariales</taxon>
        <taxon>Xylariaceae</taxon>
        <taxon>Xylaria</taxon>
    </lineage>
</organism>
<dbReference type="PANTHER" id="PTHR13490:SF0">
    <property type="entry name" value="SMALL RIBOSOMAL SUBUNIT PROTEIN MS35"/>
    <property type="match status" value="1"/>
</dbReference>
<dbReference type="GO" id="GO:0032543">
    <property type="term" value="P:mitochondrial translation"/>
    <property type="evidence" value="ECO:0007669"/>
    <property type="project" value="InterPro"/>
</dbReference>
<dbReference type="GO" id="GO:0005763">
    <property type="term" value="C:mitochondrial small ribosomal subunit"/>
    <property type="evidence" value="ECO:0007669"/>
    <property type="project" value="TreeGrafter"/>
</dbReference>
<accession>A0A553IAM7</accession>
<dbReference type="PANTHER" id="PTHR13490">
    <property type="entry name" value="MITOCHONDRIAL 28S RIBOSOMAL PROTEIN S28"/>
    <property type="match status" value="1"/>
</dbReference>
<evidence type="ECO:0000313" key="3">
    <source>
        <dbReference type="EMBL" id="TRX97244.1"/>
    </source>
</evidence>
<feature type="region of interest" description="Disordered" evidence="1">
    <location>
        <begin position="352"/>
        <end position="371"/>
    </location>
</feature>
<reference evidence="4" key="1">
    <citation type="submission" date="2019-06" db="EMBL/GenBank/DDBJ databases">
        <title>Draft genome sequence of the griseofulvin-producing fungus Xylaria cubensis strain G536.</title>
        <authorList>
            <person name="Mead M.E."/>
            <person name="Raja H.A."/>
            <person name="Steenwyk J.L."/>
            <person name="Knowles S.L."/>
            <person name="Oberlies N.H."/>
            <person name="Rokas A."/>
        </authorList>
    </citation>
    <scope>NUCLEOTIDE SEQUENCE [LARGE SCALE GENOMIC DNA]</scope>
    <source>
        <strain evidence="4">G536</strain>
    </source>
</reference>
<dbReference type="OrthoDB" id="283424at2759"/>
<name>A0A553IAM7_9PEZI</name>
<dbReference type="AlphaFoldDB" id="A0A553IAM7"/>
<dbReference type="InterPro" id="IPR039848">
    <property type="entry name" value="Ribosomal_mS35_mt"/>
</dbReference>
<gene>
    <name evidence="3" type="ORF">FHL15_002038</name>
</gene>
<dbReference type="Pfam" id="PF10213">
    <property type="entry name" value="MRP-S28"/>
    <property type="match status" value="1"/>
</dbReference>
<comment type="caution">
    <text evidence="3">The sequence shown here is derived from an EMBL/GenBank/DDBJ whole genome shotgun (WGS) entry which is preliminary data.</text>
</comment>
<evidence type="ECO:0000256" key="1">
    <source>
        <dbReference type="SAM" id="MobiDB-lite"/>
    </source>
</evidence>
<keyword evidence="4" id="KW-1185">Reference proteome</keyword>
<evidence type="ECO:0000259" key="2">
    <source>
        <dbReference type="Pfam" id="PF10213"/>
    </source>
</evidence>